<protein>
    <submittedName>
        <fullName evidence="2">Uncharacterized protein</fullName>
    </submittedName>
</protein>
<evidence type="ECO:0000313" key="3">
    <source>
        <dbReference type="Proteomes" id="UP000234323"/>
    </source>
</evidence>
<organism evidence="2 3">
    <name type="scientific">Rhizophagus irregularis</name>
    <dbReference type="NCBI Taxonomy" id="588596"/>
    <lineage>
        <taxon>Eukaryota</taxon>
        <taxon>Fungi</taxon>
        <taxon>Fungi incertae sedis</taxon>
        <taxon>Mucoromycota</taxon>
        <taxon>Glomeromycotina</taxon>
        <taxon>Glomeromycetes</taxon>
        <taxon>Glomerales</taxon>
        <taxon>Glomeraceae</taxon>
        <taxon>Rhizophagus</taxon>
    </lineage>
</organism>
<dbReference type="Proteomes" id="UP000234323">
    <property type="component" value="Unassembled WGS sequence"/>
</dbReference>
<keyword evidence="3" id="KW-1185">Reference proteome</keyword>
<sequence length="121" mass="13213">MAMVLASSICLLNLDKEDLPRALLSVILTGVASDNPDIGYLSIIENLLIRITQINFIESMHSTSSHKSSGYAWEKKQTEDSFTQQSSDEIPKLSSLSLPDEDDGSQNVISNQATGGRNLSR</sequence>
<name>A0A2I1GA94_9GLOM</name>
<feature type="region of interest" description="Disordered" evidence="1">
    <location>
        <begin position="63"/>
        <end position="121"/>
    </location>
</feature>
<dbReference type="AlphaFoldDB" id="A0A2I1GA94"/>
<accession>A0A2I1GA94</accession>
<evidence type="ECO:0000256" key="1">
    <source>
        <dbReference type="SAM" id="MobiDB-lite"/>
    </source>
</evidence>
<dbReference type="EMBL" id="LLXI01000260">
    <property type="protein sequence ID" value="PKY43557.1"/>
    <property type="molecule type" value="Genomic_DNA"/>
</dbReference>
<reference evidence="2 3" key="1">
    <citation type="submission" date="2015-10" db="EMBL/GenBank/DDBJ databases">
        <title>Genome analyses suggest a sexual origin of heterokaryosis in a supposedly ancient asexual fungus.</title>
        <authorList>
            <person name="Ropars J."/>
            <person name="Sedzielewska K."/>
            <person name="Noel J."/>
            <person name="Charron P."/>
            <person name="Farinelli L."/>
            <person name="Marton T."/>
            <person name="Kruger M."/>
            <person name="Pelin A."/>
            <person name="Brachmann A."/>
            <person name="Corradi N."/>
        </authorList>
    </citation>
    <scope>NUCLEOTIDE SEQUENCE [LARGE SCALE GENOMIC DNA]</scope>
    <source>
        <strain evidence="2 3">A4</strain>
    </source>
</reference>
<comment type="caution">
    <text evidence="2">The sequence shown here is derived from an EMBL/GenBank/DDBJ whole genome shotgun (WGS) entry which is preliminary data.</text>
</comment>
<gene>
    <name evidence="2" type="ORF">RhiirA4_457562</name>
</gene>
<feature type="compositionally biased region" description="Polar residues" evidence="1">
    <location>
        <begin position="105"/>
        <end position="121"/>
    </location>
</feature>
<evidence type="ECO:0000313" key="2">
    <source>
        <dbReference type="EMBL" id="PKY43557.1"/>
    </source>
</evidence>
<proteinExistence type="predicted"/>